<dbReference type="GO" id="GO:0005829">
    <property type="term" value="C:cytosol"/>
    <property type="evidence" value="ECO:0007669"/>
    <property type="project" value="TreeGrafter"/>
</dbReference>
<evidence type="ECO:0000313" key="5">
    <source>
        <dbReference type="Proteomes" id="UP000006968"/>
    </source>
</evidence>
<keyword evidence="2" id="KW-0520">NAD</keyword>
<dbReference type="PANTHER" id="PTHR10996:SF178">
    <property type="entry name" value="2-HYDROXYACID DEHYDROGENASE YGL185C-RELATED"/>
    <property type="match status" value="1"/>
</dbReference>
<name>J8LNW7_SACAR</name>
<organism evidence="4 5">
    <name type="scientific">Saccharomyces arboricola (strain H-6 / AS 2.3317 / CBS 10644)</name>
    <name type="common">Yeast</name>
    <dbReference type="NCBI Taxonomy" id="1160507"/>
    <lineage>
        <taxon>Eukaryota</taxon>
        <taxon>Fungi</taxon>
        <taxon>Dikarya</taxon>
        <taxon>Ascomycota</taxon>
        <taxon>Saccharomycotina</taxon>
        <taxon>Saccharomycetes</taxon>
        <taxon>Saccharomycetales</taxon>
        <taxon>Saccharomycetaceae</taxon>
        <taxon>Saccharomyces</taxon>
    </lineage>
</organism>
<dbReference type="Proteomes" id="UP000006968">
    <property type="component" value="Chromosome VII"/>
</dbReference>
<dbReference type="EMBL" id="ALIE01000079">
    <property type="protein sequence ID" value="EJS43807.1"/>
    <property type="molecule type" value="Genomic_DNA"/>
</dbReference>
<evidence type="ECO:0000256" key="1">
    <source>
        <dbReference type="ARBA" id="ARBA00023002"/>
    </source>
</evidence>
<gene>
    <name evidence="4" type="ORF">SU7_1087</name>
</gene>
<dbReference type="SUPFAM" id="SSF51735">
    <property type="entry name" value="NAD(P)-binding Rossmann-fold domains"/>
    <property type="match status" value="1"/>
</dbReference>
<sequence length="379" mass="42805">MLETSVAARKPTILFIADPCETSTTLNSDVFKEKYNILRYHLGTKEAFMSFLDKHEHYRICAIYAGFPAFVKIGGLTRDIIEYKSFPRNDLKCIVLCSRGYNGWDLDALREHNIRLYNYQDDHDEKLIQDLKLHQVGNDVADCALWHILEGFRKFSYGQKLARETANTLAARSKAAGKSGFAFGHELGNMSAKSPRGEKCLILGLGSIGKQLAYKLQHGLGMEIHYCKRNEDPTIPQNKDWKFHRLDETLYAKLHQFSAIVITLPGTPQTKHLINKEFLKHCSPELILINMGRGIILDPQAVSDTLTKGQIRHLGIDVFYNEPQIDETIASLYKLTSITPHLGSSTKDVFEQSCELALARISRVISGEVANDECFSLIV</sequence>
<dbReference type="Pfam" id="PF02826">
    <property type="entry name" value="2-Hacid_dh_C"/>
    <property type="match status" value="1"/>
</dbReference>
<reference evidence="4 5" key="1">
    <citation type="journal article" date="2013" name="BMC Genomics">
        <title>High quality de novo sequencing and assembly of the Saccharomyces arboricolus genome.</title>
        <authorList>
            <person name="Liti G."/>
            <person name="Nguyen Ba A.N."/>
            <person name="Blythe M."/>
            <person name="Mueller C.A."/>
            <person name="Bergstroem A."/>
            <person name="Cubillos F.A."/>
            <person name="Dafhnis-Calas F."/>
            <person name="Khoshraftar S."/>
            <person name="Malla S."/>
            <person name="Mehta N."/>
            <person name="Siow C.C."/>
            <person name="Warringer J."/>
            <person name="Moses A.M."/>
            <person name="Louis E.J."/>
            <person name="Nieduszynski C.A."/>
        </authorList>
    </citation>
    <scope>NUCLEOTIDE SEQUENCE [LARGE SCALE GENOMIC DNA]</scope>
    <source>
        <strain evidence="5">H-6 / AS 2.3317 / CBS 10644</strain>
    </source>
</reference>
<keyword evidence="5" id="KW-1185">Reference proteome</keyword>
<feature type="domain" description="D-isomer specific 2-hydroxyacid dehydrogenase NAD-binding" evidence="3">
    <location>
        <begin position="186"/>
        <end position="343"/>
    </location>
</feature>
<dbReference type="InterPro" id="IPR006140">
    <property type="entry name" value="D-isomer_DH_NAD-bd"/>
</dbReference>
<dbReference type="GO" id="GO:0016618">
    <property type="term" value="F:hydroxypyruvate reductase [NAD(P)H] activity"/>
    <property type="evidence" value="ECO:0007669"/>
    <property type="project" value="TreeGrafter"/>
</dbReference>
<accession>J8LNW7</accession>
<dbReference type="OrthoDB" id="298012at2759"/>
<proteinExistence type="predicted"/>
<evidence type="ECO:0000313" key="4">
    <source>
        <dbReference type="EMBL" id="EJS43807.1"/>
    </source>
</evidence>
<dbReference type="HOGENOM" id="CLU_019796_1_2_1"/>
<evidence type="ECO:0000259" key="3">
    <source>
        <dbReference type="Pfam" id="PF02826"/>
    </source>
</evidence>
<dbReference type="GO" id="GO:0030267">
    <property type="term" value="F:glyoxylate reductase (NADPH) activity"/>
    <property type="evidence" value="ECO:0007669"/>
    <property type="project" value="TreeGrafter"/>
</dbReference>
<dbReference type="SUPFAM" id="SSF52283">
    <property type="entry name" value="Formate/glycerate dehydrogenase catalytic domain-like"/>
    <property type="match status" value="1"/>
</dbReference>
<protein>
    <submittedName>
        <fullName evidence="4">YGL185C</fullName>
    </submittedName>
</protein>
<keyword evidence="1" id="KW-0560">Oxidoreductase</keyword>
<dbReference type="Gene3D" id="3.40.50.720">
    <property type="entry name" value="NAD(P)-binding Rossmann-like Domain"/>
    <property type="match status" value="2"/>
</dbReference>
<comment type="caution">
    <text evidence="4">The sequence shown here is derived from an EMBL/GenBank/DDBJ whole genome shotgun (WGS) entry which is preliminary data.</text>
</comment>
<dbReference type="GO" id="GO:0051287">
    <property type="term" value="F:NAD binding"/>
    <property type="evidence" value="ECO:0007669"/>
    <property type="project" value="InterPro"/>
</dbReference>
<dbReference type="PANTHER" id="PTHR10996">
    <property type="entry name" value="2-HYDROXYACID DEHYDROGENASE-RELATED"/>
    <property type="match status" value="1"/>
</dbReference>
<evidence type="ECO:0000256" key="2">
    <source>
        <dbReference type="ARBA" id="ARBA00023027"/>
    </source>
</evidence>
<dbReference type="InterPro" id="IPR050223">
    <property type="entry name" value="D-isomer_2-hydroxyacid_DH"/>
</dbReference>
<dbReference type="InterPro" id="IPR036291">
    <property type="entry name" value="NAD(P)-bd_dom_sf"/>
</dbReference>
<dbReference type="AlphaFoldDB" id="J8LNW7"/>